<dbReference type="Proteomes" id="UP000768567">
    <property type="component" value="Unassembled WGS sequence"/>
</dbReference>
<dbReference type="SUPFAM" id="SSF53649">
    <property type="entry name" value="Alkaline phosphatase-like"/>
    <property type="match status" value="1"/>
</dbReference>
<dbReference type="EMBL" id="JADCKC010000002">
    <property type="protein sequence ID" value="MBE5037656.1"/>
    <property type="molecule type" value="Genomic_DNA"/>
</dbReference>
<keyword evidence="3" id="KW-1185">Reference proteome</keyword>
<name>A0ABR9R3F9_9FIRM</name>
<dbReference type="Gene3D" id="3.40.720.10">
    <property type="entry name" value="Alkaline Phosphatase, subunit A"/>
    <property type="match status" value="1"/>
</dbReference>
<reference evidence="2 3" key="1">
    <citation type="submission" date="2020-10" db="EMBL/GenBank/DDBJ databases">
        <title>ChiBAC.</title>
        <authorList>
            <person name="Zenner C."/>
            <person name="Hitch T.C.A."/>
            <person name="Clavel T."/>
        </authorList>
    </citation>
    <scope>NUCLEOTIDE SEQUENCE [LARGE SCALE GENOMIC DNA]</scope>
    <source>
        <strain evidence="2 3">DSM 109015</strain>
    </source>
</reference>
<dbReference type="PANTHER" id="PTHR46615">
    <property type="entry name" value="ARYLSULFATASE K"/>
    <property type="match status" value="1"/>
</dbReference>
<dbReference type="PANTHER" id="PTHR46615:SF1">
    <property type="entry name" value="ARYLSULFATASE K"/>
    <property type="match status" value="1"/>
</dbReference>
<sequence length="497" mass="55478">MPKDILLYMSDQHSYRLQGYAGDPLVRTPNLDRLASEGVAMTNAMTACPLCVPARASMISGQLPSNNGVLFNFGSLPSDQATFLHCLNAAGYDTILCGRMHFVGPDQRHGYSSRIAGDRTPVFHNGVPAPKRPDGSPSRVTGYDENGSVRYIGAGDSPVLAYDRYVVQHALDYLAEDHERPQFITVGTYGPHFPYVAPPELYNYYYDKVDLSDVSDTFDGGDALAGKMQEADPEVARAARAAYYGMVELQDRHIGAVYDAFQAYLKRTGREGIFLYVSDHGDMNGTHGYYGKQVFYDPAVHIPFVVQGAGIARGKTIDSPVSLLDVGPTVCELAGVEQLPGDGKSLAPQLTDGTDDPDRMVVSELYTYLPDGRTSLGRMVKWKDWKYYAYSGLENDPHLYNCRQDPNEEHNVAADHPEIEEKMKAFADQYKTYDQVMVHELWAMKQLKILRKCNFDDPNERWQCPNDLPELEHPVCSKKQFGPTTWVAALKKMLERL</sequence>
<evidence type="ECO:0000259" key="1">
    <source>
        <dbReference type="Pfam" id="PF00884"/>
    </source>
</evidence>
<evidence type="ECO:0000313" key="2">
    <source>
        <dbReference type="EMBL" id="MBE5037656.1"/>
    </source>
</evidence>
<dbReference type="InterPro" id="IPR000917">
    <property type="entry name" value="Sulfatase_N"/>
</dbReference>
<dbReference type="RefSeq" id="WP_193501156.1">
    <property type="nucleotide sequence ID" value="NZ_JADCKC010000002.1"/>
</dbReference>
<dbReference type="Pfam" id="PF00884">
    <property type="entry name" value="Sulfatase"/>
    <property type="match status" value="1"/>
</dbReference>
<proteinExistence type="predicted"/>
<accession>A0ABR9R3F9</accession>
<protein>
    <submittedName>
        <fullName evidence="2">Sulfatase-like hydrolase/transferase</fullName>
    </submittedName>
</protein>
<dbReference type="InterPro" id="IPR051849">
    <property type="entry name" value="GAG-degrading_sulfatase"/>
</dbReference>
<dbReference type="InterPro" id="IPR017850">
    <property type="entry name" value="Alkaline_phosphatase_core_sf"/>
</dbReference>
<gene>
    <name evidence="2" type="ORF">INF35_07650</name>
</gene>
<feature type="domain" description="Sulfatase N-terminal" evidence="1">
    <location>
        <begin position="4"/>
        <end position="336"/>
    </location>
</feature>
<evidence type="ECO:0000313" key="3">
    <source>
        <dbReference type="Proteomes" id="UP000768567"/>
    </source>
</evidence>
<organism evidence="2 3">
    <name type="scientific">Gemmiger gallinarum</name>
    <dbReference type="NCBI Taxonomy" id="2779354"/>
    <lineage>
        <taxon>Bacteria</taxon>
        <taxon>Bacillati</taxon>
        <taxon>Bacillota</taxon>
        <taxon>Clostridia</taxon>
        <taxon>Eubacteriales</taxon>
        <taxon>Gemmiger</taxon>
    </lineage>
</organism>
<comment type="caution">
    <text evidence="2">The sequence shown here is derived from an EMBL/GenBank/DDBJ whole genome shotgun (WGS) entry which is preliminary data.</text>
</comment>